<organism evidence="2 3">
    <name type="scientific">Gymnopus androsaceus JB14</name>
    <dbReference type="NCBI Taxonomy" id="1447944"/>
    <lineage>
        <taxon>Eukaryota</taxon>
        <taxon>Fungi</taxon>
        <taxon>Dikarya</taxon>
        <taxon>Basidiomycota</taxon>
        <taxon>Agaricomycotina</taxon>
        <taxon>Agaricomycetes</taxon>
        <taxon>Agaricomycetidae</taxon>
        <taxon>Agaricales</taxon>
        <taxon>Marasmiineae</taxon>
        <taxon>Omphalotaceae</taxon>
        <taxon>Gymnopus</taxon>
    </lineage>
</organism>
<evidence type="ECO:0000256" key="1">
    <source>
        <dbReference type="SAM" id="MobiDB-lite"/>
    </source>
</evidence>
<feature type="region of interest" description="Disordered" evidence="1">
    <location>
        <begin position="1"/>
        <end position="36"/>
    </location>
</feature>
<dbReference type="AlphaFoldDB" id="A0A6A4HHC9"/>
<protein>
    <recommendedName>
        <fullName evidence="4">Fungal N-terminal domain-containing protein</fullName>
    </recommendedName>
</protein>
<dbReference type="Gene3D" id="1.20.930.20">
    <property type="entry name" value="Adaptor protein Cbl, N-terminal domain"/>
    <property type="match status" value="1"/>
</dbReference>
<keyword evidence="3" id="KW-1185">Reference proteome</keyword>
<evidence type="ECO:0000313" key="2">
    <source>
        <dbReference type="EMBL" id="KAE9398112.1"/>
    </source>
</evidence>
<dbReference type="Proteomes" id="UP000799118">
    <property type="component" value="Unassembled WGS sequence"/>
</dbReference>
<evidence type="ECO:0000313" key="3">
    <source>
        <dbReference type="Proteomes" id="UP000799118"/>
    </source>
</evidence>
<gene>
    <name evidence="2" type="ORF">BT96DRAFT_1032531</name>
</gene>
<feature type="compositionally biased region" description="Low complexity" evidence="1">
    <location>
        <begin position="26"/>
        <end position="36"/>
    </location>
</feature>
<dbReference type="GO" id="GO:0007166">
    <property type="term" value="P:cell surface receptor signaling pathway"/>
    <property type="evidence" value="ECO:0007669"/>
    <property type="project" value="InterPro"/>
</dbReference>
<dbReference type="OrthoDB" id="192148at2759"/>
<name>A0A6A4HHC9_9AGAR</name>
<dbReference type="InterPro" id="IPR059179">
    <property type="entry name" value="MLKL-like_MCAfunc"/>
</dbReference>
<proteinExistence type="predicted"/>
<dbReference type="InterPro" id="IPR036537">
    <property type="entry name" value="Adaptor_Cbl_N_dom_sf"/>
</dbReference>
<dbReference type="CDD" id="cd21037">
    <property type="entry name" value="MLKL_NTD"/>
    <property type="match status" value="1"/>
</dbReference>
<reference evidence="2" key="1">
    <citation type="journal article" date="2019" name="Environ. Microbiol.">
        <title>Fungal ecological strategies reflected in gene transcription - a case study of two litter decomposers.</title>
        <authorList>
            <person name="Barbi F."/>
            <person name="Kohler A."/>
            <person name="Barry K."/>
            <person name="Baskaran P."/>
            <person name="Daum C."/>
            <person name="Fauchery L."/>
            <person name="Ihrmark K."/>
            <person name="Kuo A."/>
            <person name="LaButti K."/>
            <person name="Lipzen A."/>
            <person name="Morin E."/>
            <person name="Grigoriev I.V."/>
            <person name="Henrissat B."/>
            <person name="Lindahl B."/>
            <person name="Martin F."/>
        </authorList>
    </citation>
    <scope>NUCLEOTIDE SEQUENCE</scope>
    <source>
        <strain evidence="2">JB14</strain>
    </source>
</reference>
<dbReference type="EMBL" id="ML769487">
    <property type="protein sequence ID" value="KAE9398112.1"/>
    <property type="molecule type" value="Genomic_DNA"/>
</dbReference>
<evidence type="ECO:0008006" key="4">
    <source>
        <dbReference type="Google" id="ProtNLM"/>
    </source>
</evidence>
<feature type="compositionally biased region" description="Basic and acidic residues" evidence="1">
    <location>
        <begin position="1"/>
        <end position="17"/>
    </location>
</feature>
<sequence length="281" mass="31175">MDLHNRLKTRKTDRELSLQHPPPKRSSSSSSSSSLSPLSIAWDVSEHVLRTLNSAAQCAPTPYLGILSVAALNIFNAVQGAKDNKDALNQLASTACNLVYTVSNSYNELHQAHVRVQLQEKSLPTPSLSIDPVLNKQVEGLVDTLREIHFFITNQGSRRLLRRVISSRSDLAVIQDSRDQLRQALDTFQLQSLITIRDTLSRLAYQQETRDQQAFSHHQTLMAVLLNTTSNQRQSEFGSTNQVFASAPSAVDEGPPISSTSLSLEPFAFFPSYCESVSLRL</sequence>
<accession>A0A6A4HHC9</accession>